<dbReference type="GO" id="GO:0005700">
    <property type="term" value="C:polytene chromosome"/>
    <property type="evidence" value="ECO:0007669"/>
    <property type="project" value="TreeGrafter"/>
</dbReference>
<reference evidence="1 2" key="1">
    <citation type="submission" date="2016-06" db="EMBL/GenBank/DDBJ databases">
        <title>The Draft Genome Sequence and Annotation of the Desert Woodrat Neotoma lepida.</title>
        <authorList>
            <person name="Campbell M."/>
            <person name="Oakeson K.F."/>
            <person name="Yandell M."/>
            <person name="Halpert J.R."/>
            <person name="Dearing D."/>
        </authorList>
    </citation>
    <scope>NUCLEOTIDE SEQUENCE [LARGE SCALE GENOMIC DNA]</scope>
    <source>
        <strain evidence="1">417</strain>
        <tissue evidence="1">Liver</tissue>
    </source>
</reference>
<dbReference type="GO" id="GO:0006357">
    <property type="term" value="P:regulation of transcription by RNA polymerase II"/>
    <property type="evidence" value="ECO:0007669"/>
    <property type="project" value="TreeGrafter"/>
</dbReference>
<proteinExistence type="predicted"/>
<dbReference type="InterPro" id="IPR046341">
    <property type="entry name" value="SET_dom_sf"/>
</dbReference>
<dbReference type="Gene3D" id="2.170.270.10">
    <property type="entry name" value="SET domain"/>
    <property type="match status" value="1"/>
</dbReference>
<dbReference type="Proteomes" id="UP000092124">
    <property type="component" value="Unassembled WGS sequence"/>
</dbReference>
<dbReference type="GO" id="GO:0005634">
    <property type="term" value="C:nucleus"/>
    <property type="evidence" value="ECO:0007669"/>
    <property type="project" value="TreeGrafter"/>
</dbReference>
<dbReference type="PANTHER" id="PTHR46167">
    <property type="entry name" value="N-LYSINE METHYLTRANSFERASE KMT5A"/>
    <property type="match status" value="1"/>
</dbReference>
<keyword evidence="2" id="KW-1185">Reference proteome</keyword>
<organism evidence="1 2">
    <name type="scientific">Neotoma lepida</name>
    <name type="common">Desert woodrat</name>
    <dbReference type="NCBI Taxonomy" id="56216"/>
    <lineage>
        <taxon>Eukaryota</taxon>
        <taxon>Metazoa</taxon>
        <taxon>Chordata</taxon>
        <taxon>Craniata</taxon>
        <taxon>Vertebrata</taxon>
        <taxon>Euteleostomi</taxon>
        <taxon>Mammalia</taxon>
        <taxon>Eutheria</taxon>
        <taxon>Euarchontoglires</taxon>
        <taxon>Glires</taxon>
        <taxon>Rodentia</taxon>
        <taxon>Myomorpha</taxon>
        <taxon>Muroidea</taxon>
        <taxon>Cricetidae</taxon>
        <taxon>Neotominae</taxon>
        <taxon>Neotoma</taxon>
    </lineage>
</organism>
<dbReference type="AlphaFoldDB" id="A0A1A6FW66"/>
<dbReference type="InterPro" id="IPR051760">
    <property type="entry name" value="KMT5A"/>
</dbReference>
<gene>
    <name evidence="1" type="ORF">A6R68_11044</name>
</gene>
<comment type="caution">
    <text evidence="1">The sequence shown here is derived from an EMBL/GenBank/DDBJ whole genome shotgun (WGS) entry which is preliminary data.</text>
</comment>
<evidence type="ECO:0000313" key="1">
    <source>
        <dbReference type="EMBL" id="OBS57834.1"/>
    </source>
</evidence>
<name>A0A1A6FW66_NEOLE</name>
<sequence>MKTHLIDGRGRGEIATKQFSWGDFMVEYQGDLIENTDAKKQEDHSTGCYIDIAAGEELLYDYGSHSKASMKAYPWLKH</sequence>
<accession>A0A1A6FW66</accession>
<dbReference type="GO" id="GO:0042799">
    <property type="term" value="F:histone H4K20 methyltransferase activity"/>
    <property type="evidence" value="ECO:0007669"/>
    <property type="project" value="TreeGrafter"/>
</dbReference>
<dbReference type="STRING" id="56216.A0A1A6FW66"/>
<dbReference type="SUPFAM" id="SSF82199">
    <property type="entry name" value="SET domain"/>
    <property type="match status" value="1"/>
</dbReference>
<protein>
    <recommendedName>
        <fullName evidence="3">SET domain-containing protein</fullName>
    </recommendedName>
</protein>
<evidence type="ECO:0000313" key="2">
    <source>
        <dbReference type="Proteomes" id="UP000092124"/>
    </source>
</evidence>
<evidence type="ECO:0008006" key="3">
    <source>
        <dbReference type="Google" id="ProtNLM"/>
    </source>
</evidence>
<dbReference type="GO" id="GO:0043516">
    <property type="term" value="P:regulation of DNA damage response, signal transduction by p53 class mediator"/>
    <property type="evidence" value="ECO:0007669"/>
    <property type="project" value="TreeGrafter"/>
</dbReference>
<dbReference type="PANTHER" id="PTHR46167:SF1">
    <property type="entry name" value="N-LYSINE METHYLTRANSFERASE KMT5A"/>
    <property type="match status" value="1"/>
</dbReference>
<dbReference type="EMBL" id="LZPO01117000">
    <property type="protein sequence ID" value="OBS57834.1"/>
    <property type="molecule type" value="Genomic_DNA"/>
</dbReference>
<dbReference type="OrthoDB" id="5560686at2759"/>